<reference evidence="2 3" key="1">
    <citation type="journal article" date="2005" name="Nucleic Acids Res.">
        <title>Genomic blueprint of Hahella chejuensis, a marine microbe producing an algicidal agent.</title>
        <authorList>
            <person name="Jeong H."/>
            <person name="Yim J.H."/>
            <person name="Lee C."/>
            <person name="Choi S.-H."/>
            <person name="Park Y.K."/>
            <person name="Yoon S.H."/>
            <person name="Hur C.-G."/>
            <person name="Kang H.-Y."/>
            <person name="Kim D."/>
            <person name="Lee H.H."/>
            <person name="Park K.H."/>
            <person name="Park S.-H."/>
            <person name="Park H.-S."/>
            <person name="Lee H.K."/>
            <person name="Oh T.K."/>
            <person name="Kim J.F."/>
        </authorList>
    </citation>
    <scope>NUCLEOTIDE SEQUENCE [LARGE SCALE GENOMIC DNA]</scope>
    <source>
        <strain evidence="2 3">KCTC 2396</strain>
    </source>
</reference>
<dbReference type="STRING" id="349521.HCH_03012"/>
<dbReference type="HOGENOM" id="CLU_3270886_0_0_6"/>
<feature type="transmembrane region" description="Helical" evidence="1">
    <location>
        <begin position="21"/>
        <end position="37"/>
    </location>
</feature>
<evidence type="ECO:0000256" key="1">
    <source>
        <dbReference type="SAM" id="Phobius"/>
    </source>
</evidence>
<protein>
    <submittedName>
        <fullName evidence="2">Uncharacterized protein</fullName>
    </submittedName>
</protein>
<dbReference type="Proteomes" id="UP000000238">
    <property type="component" value="Chromosome"/>
</dbReference>
<gene>
    <name evidence="2" type="ordered locus">HCH_03012</name>
</gene>
<evidence type="ECO:0000313" key="2">
    <source>
        <dbReference type="EMBL" id="ABC29780.1"/>
    </source>
</evidence>
<name>Q2SHU4_HAHCH</name>
<keyword evidence="1" id="KW-0472">Membrane</keyword>
<keyword evidence="3" id="KW-1185">Reference proteome</keyword>
<dbReference type="AlphaFoldDB" id="Q2SHU4"/>
<keyword evidence="1" id="KW-0812">Transmembrane</keyword>
<accession>Q2SHU4</accession>
<evidence type="ECO:0000313" key="3">
    <source>
        <dbReference type="Proteomes" id="UP000000238"/>
    </source>
</evidence>
<proteinExistence type="predicted"/>
<keyword evidence="1" id="KW-1133">Transmembrane helix</keyword>
<dbReference type="EMBL" id="CP000155">
    <property type="protein sequence ID" value="ABC29780.1"/>
    <property type="molecule type" value="Genomic_DNA"/>
</dbReference>
<sequence>MATTRCKVLTDIFSAHNAPESALVPIHIFGLLMLFLIERPM</sequence>
<dbReference type="KEGG" id="hch:HCH_03012"/>
<organism evidence="2 3">
    <name type="scientific">Hahella chejuensis (strain KCTC 2396)</name>
    <dbReference type="NCBI Taxonomy" id="349521"/>
    <lineage>
        <taxon>Bacteria</taxon>
        <taxon>Pseudomonadati</taxon>
        <taxon>Pseudomonadota</taxon>
        <taxon>Gammaproteobacteria</taxon>
        <taxon>Oceanospirillales</taxon>
        <taxon>Hahellaceae</taxon>
        <taxon>Hahella</taxon>
    </lineage>
</organism>